<comment type="similarity">
    <text evidence="2">Belongs to the GSP N family.</text>
</comment>
<dbReference type="EMBL" id="SMCO01000015">
    <property type="protein sequence ID" value="TCV83417.1"/>
    <property type="molecule type" value="Genomic_DNA"/>
</dbReference>
<keyword evidence="13" id="KW-1185">Reference proteome</keyword>
<evidence type="ECO:0000256" key="6">
    <source>
        <dbReference type="ARBA" id="ARBA00022519"/>
    </source>
</evidence>
<evidence type="ECO:0000256" key="1">
    <source>
        <dbReference type="ARBA" id="ARBA00004533"/>
    </source>
</evidence>
<organism evidence="12 13">
    <name type="scientific">Sulfurirhabdus autotrophica</name>
    <dbReference type="NCBI Taxonomy" id="1706046"/>
    <lineage>
        <taxon>Bacteria</taxon>
        <taxon>Pseudomonadati</taxon>
        <taxon>Pseudomonadota</taxon>
        <taxon>Betaproteobacteria</taxon>
        <taxon>Nitrosomonadales</taxon>
        <taxon>Sulfuricellaceae</taxon>
        <taxon>Sulfurirhabdus</taxon>
    </lineage>
</organism>
<comment type="subcellular location">
    <subcellularLocation>
        <location evidence="1">Cell inner membrane</location>
    </subcellularLocation>
</comment>
<keyword evidence="4" id="KW-0813">Transport</keyword>
<gene>
    <name evidence="12" type="ORF">EDC63_11542</name>
</gene>
<reference evidence="12 13" key="1">
    <citation type="submission" date="2019-03" db="EMBL/GenBank/DDBJ databases">
        <title>Genomic Encyclopedia of Type Strains, Phase IV (KMG-IV): sequencing the most valuable type-strain genomes for metagenomic binning, comparative biology and taxonomic classification.</title>
        <authorList>
            <person name="Goeker M."/>
        </authorList>
    </citation>
    <scope>NUCLEOTIDE SEQUENCE [LARGE SCALE GENOMIC DNA]</scope>
    <source>
        <strain evidence="12 13">DSM 100309</strain>
    </source>
</reference>
<dbReference type="Pfam" id="PF01203">
    <property type="entry name" value="T2SSN"/>
    <property type="match status" value="1"/>
</dbReference>
<dbReference type="GO" id="GO:0005886">
    <property type="term" value="C:plasma membrane"/>
    <property type="evidence" value="ECO:0007669"/>
    <property type="project" value="UniProtKB-SubCell"/>
</dbReference>
<evidence type="ECO:0000256" key="4">
    <source>
        <dbReference type="ARBA" id="ARBA00022448"/>
    </source>
</evidence>
<dbReference type="InterPro" id="IPR022792">
    <property type="entry name" value="T2SS_protein-GspN"/>
</dbReference>
<keyword evidence="8" id="KW-0653">Protein transport</keyword>
<dbReference type="GO" id="GO:0015627">
    <property type="term" value="C:type II protein secretion system complex"/>
    <property type="evidence" value="ECO:0007669"/>
    <property type="project" value="InterPro"/>
</dbReference>
<keyword evidence="7 11" id="KW-0812">Transmembrane</keyword>
<evidence type="ECO:0000256" key="8">
    <source>
        <dbReference type="ARBA" id="ARBA00022927"/>
    </source>
</evidence>
<keyword evidence="11" id="KW-1133">Transmembrane helix</keyword>
<evidence type="ECO:0000256" key="5">
    <source>
        <dbReference type="ARBA" id="ARBA00022475"/>
    </source>
</evidence>
<dbReference type="AlphaFoldDB" id="A0A4R3XWR2"/>
<evidence type="ECO:0000313" key="12">
    <source>
        <dbReference type="EMBL" id="TCV83417.1"/>
    </source>
</evidence>
<evidence type="ECO:0000256" key="11">
    <source>
        <dbReference type="SAM" id="Phobius"/>
    </source>
</evidence>
<keyword evidence="5" id="KW-1003">Cell membrane</keyword>
<evidence type="ECO:0000256" key="7">
    <source>
        <dbReference type="ARBA" id="ARBA00022692"/>
    </source>
</evidence>
<dbReference type="OrthoDB" id="8558191at2"/>
<dbReference type="GO" id="GO:0015628">
    <property type="term" value="P:protein secretion by the type II secretion system"/>
    <property type="evidence" value="ECO:0007669"/>
    <property type="project" value="InterPro"/>
</dbReference>
<proteinExistence type="inferred from homology"/>
<keyword evidence="6" id="KW-0997">Cell inner membrane</keyword>
<comment type="caution">
    <text evidence="12">The sequence shown here is derived from an EMBL/GenBank/DDBJ whole genome shotgun (WGS) entry which is preliminary data.</text>
</comment>
<evidence type="ECO:0000256" key="3">
    <source>
        <dbReference type="ARBA" id="ARBA00021563"/>
    </source>
</evidence>
<sequence>MTFGKTVERSKHLKYLFAGLVLYVFFLIVTAPASLMEWLLPRLSNGRLEITQSEGGFWHGKAQQVVLKKNDSSQRQLGSLEWEILLLPMFKMELATKIALENGQNKSQGVVAKSFGTFHISNMNSILPIEVLADFMPAWQMWKPEGELIFKAKDFSIGKKLAGEAMVEWRNASVSLSRINPLGSYHMDLQGDNSVSKIRLSTLSGLLRIAGEGEWSSDRGIEFRGTAQAEPARKAELEDLLKLMGKEQRNGAYQIEISQMQKPK</sequence>
<name>A0A4R3XWR2_9PROT</name>
<dbReference type="Proteomes" id="UP000295367">
    <property type="component" value="Unassembled WGS sequence"/>
</dbReference>
<accession>A0A4R3XWR2</accession>
<dbReference type="RefSeq" id="WP_124947207.1">
    <property type="nucleotide sequence ID" value="NZ_BHVT01000069.1"/>
</dbReference>
<protein>
    <recommendedName>
        <fullName evidence="3">Type II secretion system protein N</fullName>
    </recommendedName>
    <alternativeName>
        <fullName evidence="10">General secretion pathway protein N</fullName>
    </alternativeName>
</protein>
<evidence type="ECO:0000256" key="2">
    <source>
        <dbReference type="ARBA" id="ARBA00007208"/>
    </source>
</evidence>
<evidence type="ECO:0000313" key="13">
    <source>
        <dbReference type="Proteomes" id="UP000295367"/>
    </source>
</evidence>
<keyword evidence="9 11" id="KW-0472">Membrane</keyword>
<feature type="transmembrane region" description="Helical" evidence="11">
    <location>
        <begin position="15"/>
        <end position="40"/>
    </location>
</feature>
<evidence type="ECO:0000256" key="9">
    <source>
        <dbReference type="ARBA" id="ARBA00023136"/>
    </source>
</evidence>
<evidence type="ECO:0000256" key="10">
    <source>
        <dbReference type="ARBA" id="ARBA00030772"/>
    </source>
</evidence>